<dbReference type="Ensembl" id="ENSCPBT00000010757.1">
    <property type="protein sequence ID" value="ENSCPBP00000008966.1"/>
    <property type="gene ID" value="ENSCPBG00000006930.1"/>
</dbReference>
<evidence type="ECO:0000256" key="11">
    <source>
        <dbReference type="RuleBase" id="RU004423"/>
    </source>
</evidence>
<feature type="transmembrane region" description="Helical" evidence="13">
    <location>
        <begin position="72"/>
        <end position="93"/>
    </location>
</feature>
<feature type="transmembrane region" description="Helical" evidence="13">
    <location>
        <begin position="128"/>
        <end position="146"/>
    </location>
</feature>
<feature type="transmembrane region" description="Helical" evidence="13">
    <location>
        <begin position="6"/>
        <end position="29"/>
    </location>
</feature>
<dbReference type="OMA" id="IFICIAQ"/>
<keyword evidence="15" id="KW-1185">Reference proteome</keyword>
<evidence type="ECO:0000256" key="3">
    <source>
        <dbReference type="ARBA" id="ARBA00022480"/>
    </source>
</evidence>
<keyword evidence="6 13" id="KW-1133">Transmembrane helix</keyword>
<dbReference type="GeneTree" id="ENSGT01150000286961"/>
<dbReference type="Proteomes" id="UP000694380">
    <property type="component" value="Unplaced"/>
</dbReference>
<evidence type="ECO:0000256" key="13">
    <source>
        <dbReference type="SAM" id="Phobius"/>
    </source>
</evidence>
<feature type="transmembrane region" description="Helical" evidence="13">
    <location>
        <begin position="152"/>
        <end position="170"/>
    </location>
</feature>
<keyword evidence="5 12" id="KW-0812">Transmembrane</keyword>
<evidence type="ECO:0000256" key="5">
    <source>
        <dbReference type="ARBA" id="ARBA00022692"/>
    </source>
</evidence>
<dbReference type="PANTHER" id="PTHR11394">
    <property type="entry name" value="TASTE RECEPTOR TYPE 2"/>
    <property type="match status" value="1"/>
</dbReference>
<feature type="transmembrane region" description="Helical" evidence="13">
    <location>
        <begin position="41"/>
        <end position="60"/>
    </location>
</feature>
<evidence type="ECO:0000256" key="2">
    <source>
        <dbReference type="ARBA" id="ARBA00007376"/>
    </source>
</evidence>
<dbReference type="AlphaFoldDB" id="A0A8C3FPL7"/>
<reference evidence="14" key="1">
    <citation type="submission" date="2025-08" db="UniProtKB">
        <authorList>
            <consortium name="Ensembl"/>
        </authorList>
    </citation>
    <scope>IDENTIFICATION</scope>
</reference>
<keyword evidence="8 12" id="KW-0472">Membrane</keyword>
<keyword evidence="10 12" id="KW-0807">Transducer</keyword>
<keyword evidence="9 12" id="KW-0675">Receptor</keyword>
<dbReference type="InterPro" id="IPR007960">
    <property type="entry name" value="TAS2R"/>
</dbReference>
<proteinExistence type="inferred from homology"/>
<dbReference type="Pfam" id="PF05296">
    <property type="entry name" value="TAS2R"/>
    <property type="match status" value="2"/>
</dbReference>
<evidence type="ECO:0000256" key="12">
    <source>
        <dbReference type="RuleBase" id="RU004424"/>
    </source>
</evidence>
<dbReference type="PANTHER" id="PTHR11394:SF47">
    <property type="entry name" value="TASTE RECEPTOR TYPE 2 MEMBER 40"/>
    <property type="match status" value="1"/>
</dbReference>
<accession>A0A8C3FPL7</accession>
<evidence type="ECO:0000256" key="4">
    <source>
        <dbReference type="ARBA" id="ARBA00022606"/>
    </source>
</evidence>
<evidence type="ECO:0000256" key="8">
    <source>
        <dbReference type="ARBA" id="ARBA00023136"/>
    </source>
</evidence>
<comment type="similarity">
    <text evidence="2 11">Belongs to the G-protein coupled receptor T2R family.</text>
</comment>
<dbReference type="GO" id="GO:0033038">
    <property type="term" value="F:bitter taste receptor activity"/>
    <property type="evidence" value="ECO:0007669"/>
    <property type="project" value="InterPro"/>
</dbReference>
<evidence type="ECO:0000313" key="15">
    <source>
        <dbReference type="Proteomes" id="UP000694380"/>
    </source>
</evidence>
<evidence type="ECO:0000256" key="6">
    <source>
        <dbReference type="ARBA" id="ARBA00022989"/>
    </source>
</evidence>
<reference evidence="14" key="2">
    <citation type="submission" date="2025-09" db="UniProtKB">
        <authorList>
            <consortium name="Ensembl"/>
        </authorList>
    </citation>
    <scope>IDENTIFICATION</scope>
</reference>
<dbReference type="GO" id="GO:0016020">
    <property type="term" value="C:membrane"/>
    <property type="evidence" value="ECO:0007669"/>
    <property type="project" value="UniProtKB-SubCell"/>
</dbReference>
<feature type="transmembrane region" description="Helical" evidence="13">
    <location>
        <begin position="191"/>
        <end position="215"/>
    </location>
</feature>
<keyword evidence="7 12" id="KW-0297">G-protein coupled receptor</keyword>
<evidence type="ECO:0000256" key="1">
    <source>
        <dbReference type="ARBA" id="ARBA00004141"/>
    </source>
</evidence>
<organism evidence="14 15">
    <name type="scientific">Chrysemys picta bellii</name>
    <name type="common">Western painted turtle</name>
    <name type="synonym">Emys bellii</name>
    <dbReference type="NCBI Taxonomy" id="8478"/>
    <lineage>
        <taxon>Eukaryota</taxon>
        <taxon>Metazoa</taxon>
        <taxon>Chordata</taxon>
        <taxon>Craniata</taxon>
        <taxon>Vertebrata</taxon>
        <taxon>Euteleostomi</taxon>
        <taxon>Archelosauria</taxon>
        <taxon>Testudinata</taxon>
        <taxon>Testudines</taxon>
        <taxon>Cryptodira</taxon>
        <taxon>Durocryptodira</taxon>
        <taxon>Testudinoidea</taxon>
        <taxon>Emydidae</taxon>
        <taxon>Chrysemys</taxon>
    </lineage>
</organism>
<evidence type="ECO:0000256" key="9">
    <source>
        <dbReference type="ARBA" id="ARBA00023170"/>
    </source>
</evidence>
<dbReference type="SUPFAM" id="SSF81321">
    <property type="entry name" value="Family A G protein-coupled receptor-like"/>
    <property type="match status" value="1"/>
</dbReference>
<keyword evidence="3 12" id="KW-0919">Taste</keyword>
<comment type="subcellular location">
    <subcellularLocation>
        <location evidence="1 12">Membrane</location>
        <topology evidence="1 12">Multi-pass membrane protein</topology>
    </subcellularLocation>
</comment>
<evidence type="ECO:0000313" key="14">
    <source>
        <dbReference type="Ensembl" id="ENSCPBP00000008966.1"/>
    </source>
</evidence>
<feature type="transmembrane region" description="Helical" evidence="13">
    <location>
        <begin position="221"/>
        <end position="246"/>
    </location>
</feature>
<keyword evidence="4 12" id="KW-0716">Sensory transduction</keyword>
<protein>
    <recommendedName>
        <fullName evidence="12">Taste receptor type 2</fullName>
    </recommendedName>
</protein>
<evidence type="ECO:0000256" key="10">
    <source>
        <dbReference type="ARBA" id="ARBA00023224"/>
    </source>
</evidence>
<sequence>MLTPLLIITLIVLVIEIIVGIVGNLFIAVINCTDWIKRRKLLRFLLYVRMISYIHSHYLFSLSGDKKVLTFLWKYLTTSSLWFATWLIIFYLVKTANFSQPLFLQMKLRISGMVPPAAQQGIIQRTTLWQIFICIAQISLFFLYIAESFFPLTISLVSLILLITCLWSYTKKMQQNIASFRDPKTGAHINTIKALISFLILCVSSFAAQILLLLLNKVDNSIWTFEICAVMVVAYPSVHSIILILINSKLNEALVRILQLWQMW</sequence>
<evidence type="ECO:0000256" key="7">
    <source>
        <dbReference type="ARBA" id="ARBA00023040"/>
    </source>
</evidence>
<dbReference type="GO" id="GO:0004930">
    <property type="term" value="F:G protein-coupled receptor activity"/>
    <property type="evidence" value="ECO:0007669"/>
    <property type="project" value="UniProtKB-KW"/>
</dbReference>
<name>A0A8C3FPL7_CHRPI</name>